<reference evidence="2 3" key="1">
    <citation type="submission" date="2017-12" db="EMBL/GenBank/DDBJ databases">
        <title>Isolation and characterization of an aerobic denitrifying Pseudomonas monteilii CY06 from aquaculture ponds.</title>
        <authorList>
            <person name="Ma Q."/>
            <person name="Cai Y."/>
            <person name="He Z."/>
        </authorList>
    </citation>
    <scope>NUCLEOTIDE SEQUENCE [LARGE SCALE GENOMIC DNA]</scope>
    <source>
        <strain evidence="2 3">CY06</strain>
    </source>
</reference>
<evidence type="ECO:0000259" key="1">
    <source>
        <dbReference type="Pfam" id="PF06527"/>
    </source>
</evidence>
<accession>A0A2N1IRT4</accession>
<sequence length="373" mass="41415">MEASYTWHPGAHCLKPRWPLTPPILPDELFSSWLIRTAHAHVCSPSTLTASAWPKSHAWAVDLDRWHSWADFKALSGIVGMSPQTLLACTLWRVMSNLHPYPVVLNTGNVPWILPLGCRNHSHAGGLMCCPCCIDGPTPHYLLQSRLAWHTVCPRHRVLLIDHCLRCGAALQPARLQPGHPLSECHHCGQSLAHKSSGPLIESTLEFQSFADLASGSRALFGDRSMSFSEWMAIARLIISFLLNAIRHPSAGTLQFCRAIGVEISLLQPSSLGLPFEYLSPAERSVLLGQTWVIMQAGPERFMELASCTGLPISAFPALATGAPEIAKEMLSVLTRHSQHRPGRKGQRQSHTPLDVWQMWHRLQRRTHRNGIS</sequence>
<feature type="domain" description="TniQ" evidence="1">
    <location>
        <begin position="19"/>
        <end position="160"/>
    </location>
</feature>
<dbReference type="EMBL" id="PJCG01000022">
    <property type="protein sequence ID" value="PKI22289.1"/>
    <property type="molecule type" value="Genomic_DNA"/>
</dbReference>
<dbReference type="Pfam" id="PF06527">
    <property type="entry name" value="TniQ"/>
    <property type="match status" value="1"/>
</dbReference>
<protein>
    <recommendedName>
        <fullName evidence="1">TniQ domain-containing protein</fullName>
    </recommendedName>
</protein>
<comment type="caution">
    <text evidence="2">The sequence shown here is derived from an EMBL/GenBank/DDBJ whole genome shotgun (WGS) entry which is preliminary data.</text>
</comment>
<dbReference type="Proteomes" id="UP000233399">
    <property type="component" value="Unassembled WGS sequence"/>
</dbReference>
<gene>
    <name evidence="2" type="ORF">CXB65_15615</name>
</gene>
<organism evidence="2 3">
    <name type="scientific">Pseudomonas monteilii</name>
    <dbReference type="NCBI Taxonomy" id="76759"/>
    <lineage>
        <taxon>Bacteria</taxon>
        <taxon>Pseudomonadati</taxon>
        <taxon>Pseudomonadota</taxon>
        <taxon>Gammaproteobacteria</taxon>
        <taxon>Pseudomonadales</taxon>
        <taxon>Pseudomonadaceae</taxon>
        <taxon>Pseudomonas</taxon>
    </lineage>
</organism>
<evidence type="ECO:0000313" key="3">
    <source>
        <dbReference type="Proteomes" id="UP000233399"/>
    </source>
</evidence>
<evidence type="ECO:0000313" key="2">
    <source>
        <dbReference type="EMBL" id="PKI22289.1"/>
    </source>
</evidence>
<proteinExistence type="predicted"/>
<dbReference type="AlphaFoldDB" id="A0A2N1IRT4"/>
<dbReference type="InterPro" id="IPR009492">
    <property type="entry name" value="TniQ"/>
</dbReference>
<name>A0A2N1IRT4_9PSED</name>